<comment type="caution">
    <text evidence="7">The sequence shown here is derived from an EMBL/GenBank/DDBJ whole genome shotgun (WGS) entry which is preliminary data.</text>
</comment>
<keyword evidence="5" id="KW-0175">Coiled coil</keyword>
<keyword evidence="8" id="KW-1185">Reference proteome</keyword>
<evidence type="ECO:0000313" key="8">
    <source>
        <dbReference type="Proteomes" id="UP000631114"/>
    </source>
</evidence>
<dbReference type="InterPro" id="IPR001841">
    <property type="entry name" value="Znf_RING"/>
</dbReference>
<name>A0A835MBN8_9MAGN</name>
<proteinExistence type="predicted"/>
<dbReference type="OrthoDB" id="1711136at2759"/>
<dbReference type="InterPro" id="IPR013083">
    <property type="entry name" value="Znf_RING/FYVE/PHD"/>
</dbReference>
<dbReference type="EMBL" id="JADFTS010000001">
    <property type="protein sequence ID" value="KAF9626680.1"/>
    <property type="molecule type" value="Genomic_DNA"/>
</dbReference>
<accession>A0A835MBN8</accession>
<protein>
    <recommendedName>
        <fullName evidence="6">RING-type domain-containing protein</fullName>
    </recommendedName>
</protein>
<keyword evidence="3" id="KW-0862">Zinc</keyword>
<dbReference type="AlphaFoldDB" id="A0A835MBN8"/>
<keyword evidence="1" id="KW-0479">Metal-binding</keyword>
<reference evidence="7 8" key="1">
    <citation type="submission" date="2020-10" db="EMBL/GenBank/DDBJ databases">
        <title>The Coptis chinensis genome and diversification of protoberbering-type alkaloids.</title>
        <authorList>
            <person name="Wang B."/>
            <person name="Shu S."/>
            <person name="Song C."/>
            <person name="Liu Y."/>
        </authorList>
    </citation>
    <scope>NUCLEOTIDE SEQUENCE [LARGE SCALE GENOMIC DNA]</scope>
    <source>
        <strain evidence="7">HL-2020</strain>
        <tissue evidence="7">Leaf</tissue>
    </source>
</reference>
<dbReference type="PANTHER" id="PTHR42647">
    <property type="entry name" value="SBP (S-RIBONUCLEASE BINDING PROTEIN) FAMILY PROTEIN"/>
    <property type="match status" value="1"/>
</dbReference>
<gene>
    <name evidence="7" type="ORF">IFM89_038775</name>
</gene>
<dbReference type="FunFam" id="3.30.40.10:FF:000239">
    <property type="entry name" value="probable BOI-related E3 ubiquitin-protein ligase 2"/>
    <property type="match status" value="1"/>
</dbReference>
<feature type="domain" description="RING-type" evidence="6">
    <location>
        <begin position="296"/>
        <end position="331"/>
    </location>
</feature>
<dbReference type="Gene3D" id="3.30.40.10">
    <property type="entry name" value="Zinc/RING finger domain, C3HC4 (zinc finger)"/>
    <property type="match status" value="1"/>
</dbReference>
<dbReference type="Proteomes" id="UP000631114">
    <property type="component" value="Unassembled WGS sequence"/>
</dbReference>
<dbReference type="PANTHER" id="PTHR42647:SF9">
    <property type="entry name" value="S-RIBONUCLEASE BINDING PROTEIN SBP1-RELATED"/>
    <property type="match status" value="1"/>
</dbReference>
<sequence>MYRGDNGNNVIPVFLDESQFQYDTTNASKQLQLFGNLQASCGVDPVKYVQNDHVTALRPPNKRCSESEDISRQQKLQISLNSNFYQEDVDHSAFNFNPNPTPVSTGLRLSNDDDEHNSCMTSTSANVAAGLPVIFSLGNDLKTEISGQNEELDHYIRIQENHITKGVREMTQRHLASFLSTIEMGVGKKLREKDIEIENINHKNRELVERIKQVATEAQSWQYRAKYNESMVNVLKNNLRLAIAQGADRVKEGYGDSEVDDAASSILDQNNPLRTRGGSGYPANANYQGLKDQMTCRACKLKEVSILLLPCRHLCLCSNCDGLVDACPVCQSNKTATFQVYMS</sequence>
<dbReference type="PIRSF" id="PIRSF036836">
    <property type="entry name" value="RNase_bind_SBP1"/>
    <property type="match status" value="1"/>
</dbReference>
<evidence type="ECO:0000256" key="2">
    <source>
        <dbReference type="ARBA" id="ARBA00022771"/>
    </source>
</evidence>
<evidence type="ECO:0000313" key="7">
    <source>
        <dbReference type="EMBL" id="KAF9626680.1"/>
    </source>
</evidence>
<dbReference type="GO" id="GO:0008270">
    <property type="term" value="F:zinc ion binding"/>
    <property type="evidence" value="ECO:0007669"/>
    <property type="project" value="UniProtKB-KW"/>
</dbReference>
<evidence type="ECO:0000256" key="4">
    <source>
        <dbReference type="PROSITE-ProRule" id="PRU00175"/>
    </source>
</evidence>
<organism evidence="7 8">
    <name type="scientific">Coptis chinensis</name>
    <dbReference type="NCBI Taxonomy" id="261450"/>
    <lineage>
        <taxon>Eukaryota</taxon>
        <taxon>Viridiplantae</taxon>
        <taxon>Streptophyta</taxon>
        <taxon>Embryophyta</taxon>
        <taxon>Tracheophyta</taxon>
        <taxon>Spermatophyta</taxon>
        <taxon>Magnoliopsida</taxon>
        <taxon>Ranunculales</taxon>
        <taxon>Ranunculaceae</taxon>
        <taxon>Coptidoideae</taxon>
        <taxon>Coptis</taxon>
    </lineage>
</organism>
<dbReference type="CDD" id="cd16649">
    <property type="entry name" value="mRING-HC-C3HC5_CGRF1-like"/>
    <property type="match status" value="1"/>
</dbReference>
<dbReference type="GO" id="GO:0004842">
    <property type="term" value="F:ubiquitin-protein transferase activity"/>
    <property type="evidence" value="ECO:0007669"/>
    <property type="project" value="TreeGrafter"/>
</dbReference>
<evidence type="ECO:0000256" key="1">
    <source>
        <dbReference type="ARBA" id="ARBA00022723"/>
    </source>
</evidence>
<evidence type="ECO:0000259" key="6">
    <source>
        <dbReference type="PROSITE" id="PS50089"/>
    </source>
</evidence>
<dbReference type="PROSITE" id="PS50089">
    <property type="entry name" value="ZF_RING_2"/>
    <property type="match status" value="1"/>
</dbReference>
<keyword evidence="2 4" id="KW-0863">Zinc-finger</keyword>
<evidence type="ECO:0000256" key="3">
    <source>
        <dbReference type="ARBA" id="ARBA00022833"/>
    </source>
</evidence>
<evidence type="ECO:0000256" key="5">
    <source>
        <dbReference type="SAM" id="Coils"/>
    </source>
</evidence>
<feature type="coiled-coil region" evidence="5">
    <location>
        <begin position="190"/>
        <end position="217"/>
    </location>
</feature>
<dbReference type="Pfam" id="PF13920">
    <property type="entry name" value="zf-C3HC4_3"/>
    <property type="match status" value="1"/>
</dbReference>